<feature type="transmembrane region" description="Helical" evidence="7">
    <location>
        <begin position="344"/>
        <end position="368"/>
    </location>
</feature>
<dbReference type="Proteomes" id="UP000564378">
    <property type="component" value="Unassembled WGS sequence"/>
</dbReference>
<comment type="caution">
    <text evidence="8">The sequence shown here is derived from an EMBL/GenBank/DDBJ whole genome shotgun (WGS) entry which is preliminary data.</text>
</comment>
<keyword evidence="3 8" id="KW-0808">Transferase</keyword>
<dbReference type="PANTHER" id="PTHR43867:SF2">
    <property type="entry name" value="CELLULOSE SYNTHASE CATALYTIC SUBUNIT A [UDP-FORMING]"/>
    <property type="match status" value="1"/>
</dbReference>
<dbReference type="PANTHER" id="PTHR43867">
    <property type="entry name" value="CELLULOSE SYNTHASE CATALYTIC SUBUNIT A [UDP-FORMING]"/>
    <property type="match status" value="1"/>
</dbReference>
<dbReference type="Pfam" id="PF13641">
    <property type="entry name" value="Glyco_tranf_2_3"/>
    <property type="match status" value="1"/>
</dbReference>
<evidence type="ECO:0000313" key="8">
    <source>
        <dbReference type="EMBL" id="MBC2776411.1"/>
    </source>
</evidence>
<feature type="transmembrane region" description="Helical" evidence="7">
    <location>
        <begin position="20"/>
        <end position="42"/>
    </location>
</feature>
<evidence type="ECO:0000256" key="2">
    <source>
        <dbReference type="ARBA" id="ARBA00022676"/>
    </source>
</evidence>
<keyword evidence="6 7" id="KW-0472">Membrane</keyword>
<dbReference type="AlphaFoldDB" id="A0A842HVL1"/>
<evidence type="ECO:0000256" key="3">
    <source>
        <dbReference type="ARBA" id="ARBA00022679"/>
    </source>
</evidence>
<evidence type="ECO:0000256" key="5">
    <source>
        <dbReference type="ARBA" id="ARBA00022989"/>
    </source>
</evidence>
<name>A0A842HVL1_9SPHN</name>
<evidence type="ECO:0000313" key="9">
    <source>
        <dbReference type="Proteomes" id="UP000564378"/>
    </source>
</evidence>
<evidence type="ECO:0000256" key="4">
    <source>
        <dbReference type="ARBA" id="ARBA00022692"/>
    </source>
</evidence>
<accession>A0A842HVL1</accession>
<keyword evidence="2" id="KW-0328">Glycosyltransferase</keyword>
<dbReference type="InterPro" id="IPR050321">
    <property type="entry name" value="Glycosyltr_2/OpgH_subfam"/>
</dbReference>
<comment type="subcellular location">
    <subcellularLocation>
        <location evidence="1">Membrane</location>
        <topology evidence="1">Multi-pass membrane protein</topology>
    </subcellularLocation>
</comment>
<organism evidence="8 9">
    <name type="scientific">Parasphingopyxis marina</name>
    <dbReference type="NCBI Taxonomy" id="2761622"/>
    <lineage>
        <taxon>Bacteria</taxon>
        <taxon>Pseudomonadati</taxon>
        <taxon>Pseudomonadota</taxon>
        <taxon>Alphaproteobacteria</taxon>
        <taxon>Sphingomonadales</taxon>
        <taxon>Sphingomonadaceae</taxon>
        <taxon>Parasphingopyxis</taxon>
    </lineage>
</organism>
<dbReference type="GO" id="GO:0016757">
    <property type="term" value="F:glycosyltransferase activity"/>
    <property type="evidence" value="ECO:0007669"/>
    <property type="project" value="UniProtKB-KW"/>
</dbReference>
<dbReference type="InterPro" id="IPR029044">
    <property type="entry name" value="Nucleotide-diphossugar_trans"/>
</dbReference>
<gene>
    <name evidence="8" type="ORF">H6P80_02135</name>
</gene>
<dbReference type="SUPFAM" id="SSF53448">
    <property type="entry name" value="Nucleotide-diphospho-sugar transferases"/>
    <property type="match status" value="1"/>
</dbReference>
<dbReference type="GO" id="GO:0016020">
    <property type="term" value="C:membrane"/>
    <property type="evidence" value="ECO:0007669"/>
    <property type="project" value="UniProtKB-SubCell"/>
</dbReference>
<keyword evidence="5 7" id="KW-1133">Transmembrane helix</keyword>
<reference evidence="8 9" key="1">
    <citation type="submission" date="2020-08" db="EMBL/GenBank/DDBJ databases">
        <title>Draft genome sequence of Parasphingopyxis sp. GrpM-11.</title>
        <authorList>
            <person name="Oh J."/>
            <person name="Roh D.-H."/>
        </authorList>
    </citation>
    <scope>NUCLEOTIDE SEQUENCE [LARGE SCALE GENOMIC DNA]</scope>
    <source>
        <strain evidence="8 9">GrpM-11</strain>
    </source>
</reference>
<sequence length="462" mass="50805">MGVEPLLAIAEIAVRELALFAAAGFLVGALGDLVIDGLWIGLQLKRLFGKARDETHIADLPRPARPGCHAVFVPAWQETGVIGTMLETTGWRFAGQDYRLFVGCYANDPGTIAEVQAVAARQPNIRVVINSQAGPTTKADCLNTLYHVLVAEERRMATRFKSVILHDAEDLVHAREIPLFDTMIEHHALVQIPVVPLPDIRSRWIAGHYCDEFAEAHGKDLVVRDALRAGVPSAGVGCAIRRDILQKIADERGGAPFQPDSLTEDYELGLSIAERGASGRFVRVREEPDGEPIAIRSHFPATLGAAVRQKTRWVQGIALYGWERLGWHRGAADFGMRLRDRSSILAALILSAAYLAMVLAFALLLVSLTTSYTLPVPPRGLILLLQVNAALLSWRLVVRAFFTGKTYGWMEGLLAIPRAVIGNIIAMMAARRAVTGYLFAPRDRRPQWDKTDHVFPAIAEIR</sequence>
<dbReference type="RefSeq" id="WP_185799695.1">
    <property type="nucleotide sequence ID" value="NZ_JACJVJ010000001.1"/>
</dbReference>
<keyword evidence="9" id="KW-1185">Reference proteome</keyword>
<proteinExistence type="predicted"/>
<dbReference type="EMBL" id="JACJVJ010000001">
    <property type="protein sequence ID" value="MBC2776411.1"/>
    <property type="molecule type" value="Genomic_DNA"/>
</dbReference>
<evidence type="ECO:0000256" key="6">
    <source>
        <dbReference type="ARBA" id="ARBA00023136"/>
    </source>
</evidence>
<keyword evidence="4 7" id="KW-0812">Transmembrane</keyword>
<protein>
    <submittedName>
        <fullName evidence="8">Glycosyl transferase family protein</fullName>
    </submittedName>
</protein>
<evidence type="ECO:0000256" key="1">
    <source>
        <dbReference type="ARBA" id="ARBA00004141"/>
    </source>
</evidence>
<dbReference type="NCBIfam" id="NF011307">
    <property type="entry name" value="PRK14716.1-5"/>
    <property type="match status" value="1"/>
</dbReference>
<evidence type="ECO:0000256" key="7">
    <source>
        <dbReference type="SAM" id="Phobius"/>
    </source>
</evidence>
<feature type="transmembrane region" description="Helical" evidence="7">
    <location>
        <begin position="380"/>
        <end position="398"/>
    </location>
</feature>